<evidence type="ECO:0000313" key="7">
    <source>
        <dbReference type="Proteomes" id="UP000002051"/>
    </source>
</evidence>
<keyword evidence="7" id="KW-1185">Reference proteome</keyword>
<reference evidence="4 7" key="4">
    <citation type="journal article" date="2014" name="BMC Genomics">
        <title>An improved genome release (version Mt4.0) for the model legume Medicago truncatula.</title>
        <authorList>
            <person name="Tang H."/>
            <person name="Krishnakumar V."/>
            <person name="Bidwell S."/>
            <person name="Rosen B."/>
            <person name="Chan A."/>
            <person name="Zhou S."/>
            <person name="Gentzbittel L."/>
            <person name="Childs K.L."/>
            <person name="Yandell M."/>
            <person name="Gundlach H."/>
            <person name="Mayer K.F."/>
            <person name="Schwartz D.C."/>
            <person name="Town C.D."/>
        </authorList>
    </citation>
    <scope>GENOME REANNOTATION</scope>
    <source>
        <strain evidence="6 7">cv. Jemalong A17</strain>
    </source>
</reference>
<evidence type="ECO:0000256" key="1">
    <source>
        <dbReference type="ARBA" id="ARBA00010502"/>
    </source>
</evidence>
<evidence type="ECO:0000313" key="5">
    <source>
        <dbReference type="EMBL" id="AFK48778.1"/>
    </source>
</evidence>
<dbReference type="InterPro" id="IPR008406">
    <property type="entry name" value="DRM/ARP"/>
</dbReference>
<reference evidence="5" key="3">
    <citation type="submission" date="2012-05" db="EMBL/GenBank/DDBJ databases">
        <authorList>
            <person name="Krishnakumar V."/>
            <person name="Cheung F."/>
            <person name="Xiao Y."/>
            <person name="Chan A."/>
            <person name="Moskal W.A."/>
            <person name="Town C.D."/>
        </authorList>
    </citation>
    <scope>NUCLEOTIDE SEQUENCE</scope>
</reference>
<evidence type="ECO:0000313" key="3">
    <source>
        <dbReference type="EMBL" id="ACJ83865.1"/>
    </source>
</evidence>
<proteinExistence type="evidence at transcript level"/>
<organism evidence="3">
    <name type="scientific">Medicago truncatula</name>
    <name type="common">Barrel medic</name>
    <name type="synonym">Medicago tribuloides</name>
    <dbReference type="NCBI Taxonomy" id="3880"/>
    <lineage>
        <taxon>Eukaryota</taxon>
        <taxon>Viridiplantae</taxon>
        <taxon>Streptophyta</taxon>
        <taxon>Embryophyta</taxon>
        <taxon>Tracheophyta</taxon>
        <taxon>Spermatophyta</taxon>
        <taxon>Magnoliopsida</taxon>
        <taxon>eudicotyledons</taxon>
        <taxon>Gunneridae</taxon>
        <taxon>Pentapetalae</taxon>
        <taxon>rosids</taxon>
        <taxon>fabids</taxon>
        <taxon>Fabales</taxon>
        <taxon>Fabaceae</taxon>
        <taxon>Papilionoideae</taxon>
        <taxon>50 kb inversion clade</taxon>
        <taxon>NPAAA clade</taxon>
        <taxon>Hologalegina</taxon>
        <taxon>IRL clade</taxon>
        <taxon>Trifolieae</taxon>
        <taxon>Medicago</taxon>
    </lineage>
</organism>
<comment type="similarity">
    <text evidence="1">Belongs to the DRM1/ARP family.</text>
</comment>
<evidence type="ECO:0000313" key="4">
    <source>
        <dbReference type="EMBL" id="AES61411.1"/>
    </source>
</evidence>
<evidence type="ECO:0000256" key="2">
    <source>
        <dbReference type="SAM" id="MobiDB-lite"/>
    </source>
</evidence>
<reference evidence="4 7" key="2">
    <citation type="journal article" date="2011" name="Nature">
        <title>The Medicago genome provides insight into the evolution of rhizobial symbioses.</title>
        <authorList>
            <person name="Young N.D."/>
            <person name="Debelle F."/>
            <person name="Oldroyd G.E."/>
            <person name="Geurts R."/>
            <person name="Cannon S.B."/>
            <person name="Udvardi M.K."/>
            <person name="Benedito V.A."/>
            <person name="Mayer K.F."/>
            <person name="Gouzy J."/>
            <person name="Schoof H."/>
            <person name="Van de Peer Y."/>
            <person name="Proost S."/>
            <person name="Cook D.R."/>
            <person name="Meyers B.C."/>
            <person name="Spannagl M."/>
            <person name="Cheung F."/>
            <person name="De Mita S."/>
            <person name="Krishnakumar V."/>
            <person name="Gundlach H."/>
            <person name="Zhou S."/>
            <person name="Mudge J."/>
            <person name="Bharti A.K."/>
            <person name="Murray J.D."/>
            <person name="Naoumkina M.A."/>
            <person name="Rosen B."/>
            <person name="Silverstein K.A."/>
            <person name="Tang H."/>
            <person name="Rombauts S."/>
            <person name="Zhao P.X."/>
            <person name="Zhou P."/>
            <person name="Barbe V."/>
            <person name="Bardou P."/>
            <person name="Bechner M."/>
            <person name="Bellec A."/>
            <person name="Berger A."/>
            <person name="Berges H."/>
            <person name="Bidwell S."/>
            <person name="Bisseling T."/>
            <person name="Choisne N."/>
            <person name="Couloux A."/>
            <person name="Denny R."/>
            <person name="Deshpande S."/>
            <person name="Dai X."/>
            <person name="Doyle J.J."/>
            <person name="Dudez A.M."/>
            <person name="Farmer A.D."/>
            <person name="Fouteau S."/>
            <person name="Franken C."/>
            <person name="Gibelin C."/>
            <person name="Gish J."/>
            <person name="Goldstein S."/>
            <person name="Gonzalez A.J."/>
            <person name="Green P.J."/>
            <person name="Hallab A."/>
            <person name="Hartog M."/>
            <person name="Hua A."/>
            <person name="Humphray S.J."/>
            <person name="Jeong D.H."/>
            <person name="Jing Y."/>
            <person name="Jocker A."/>
            <person name="Kenton S.M."/>
            <person name="Kim D.J."/>
            <person name="Klee K."/>
            <person name="Lai H."/>
            <person name="Lang C."/>
            <person name="Lin S."/>
            <person name="Macmil S.L."/>
            <person name="Magdelenat G."/>
            <person name="Matthews L."/>
            <person name="McCorrison J."/>
            <person name="Monaghan E.L."/>
            <person name="Mun J.H."/>
            <person name="Najar F.Z."/>
            <person name="Nicholson C."/>
            <person name="Noirot C."/>
            <person name="O'Bleness M."/>
            <person name="Paule C.R."/>
            <person name="Poulain J."/>
            <person name="Prion F."/>
            <person name="Qin B."/>
            <person name="Qu C."/>
            <person name="Retzel E.F."/>
            <person name="Riddle C."/>
            <person name="Sallet E."/>
            <person name="Samain S."/>
            <person name="Samson N."/>
            <person name="Sanders I."/>
            <person name="Saurat O."/>
            <person name="Scarpelli C."/>
            <person name="Schiex T."/>
            <person name="Segurens B."/>
            <person name="Severin A.J."/>
            <person name="Sherrier D.J."/>
            <person name="Shi R."/>
            <person name="Sims S."/>
            <person name="Singer S.R."/>
            <person name="Sinharoy S."/>
            <person name="Sterck L."/>
            <person name="Viollet A."/>
            <person name="Wang B.B."/>
            <person name="Wang K."/>
            <person name="Wang M."/>
            <person name="Wang X."/>
            <person name="Warfsmann J."/>
            <person name="Weissenbach J."/>
            <person name="White D.D."/>
            <person name="White J.D."/>
            <person name="Wiley G.B."/>
            <person name="Wincker P."/>
            <person name="Xing Y."/>
            <person name="Yang L."/>
            <person name="Yao Z."/>
            <person name="Ying F."/>
            <person name="Zhai J."/>
            <person name="Zhou L."/>
            <person name="Zuber A."/>
            <person name="Denarie J."/>
            <person name="Dixon R.A."/>
            <person name="May G.D."/>
            <person name="Schwartz D.C."/>
            <person name="Rogers J."/>
            <person name="Quetier F."/>
            <person name="Town C.D."/>
            <person name="Roe B.A."/>
        </authorList>
    </citation>
    <scope>NUCLEOTIDE SEQUENCE [LARGE SCALE GENOMIC DNA]</scope>
    <source>
        <strain evidence="4">A17</strain>
        <strain evidence="6 7">cv. Jemalong A17</strain>
    </source>
</reference>
<dbReference type="EnsemblPlants" id="AES61411">
    <property type="protein sequence ID" value="AES61411"/>
    <property type="gene ID" value="MTR_1g083440"/>
</dbReference>
<dbReference type="OrthoDB" id="1912652at2759"/>
<dbReference type="Pfam" id="PF05564">
    <property type="entry name" value="Auxin_repressed"/>
    <property type="match status" value="1"/>
</dbReference>
<protein>
    <submittedName>
        <fullName evidence="4">Dormancy/auxin associated protein</fullName>
    </submittedName>
</protein>
<name>B7FGI6_MEDTR</name>
<dbReference type="HOGENOM" id="CLU_116501_1_0_1"/>
<dbReference type="OMA" id="LTMCECE"/>
<feature type="compositionally biased region" description="Low complexity" evidence="2">
    <location>
        <begin position="74"/>
        <end position="87"/>
    </location>
</feature>
<dbReference type="eggNOG" id="ENOG502S6R7">
    <property type="taxonomic scope" value="Eukaryota"/>
</dbReference>
<dbReference type="PANTHER" id="PTHR33565">
    <property type="entry name" value="DORMANCY-ASSOCIATED PROTEIN 1"/>
    <property type="match status" value="1"/>
</dbReference>
<reference evidence="3" key="1">
    <citation type="submission" date="2008-12" db="EMBL/GenBank/DDBJ databases">
        <title>Medicago truncatula full length cdna cloning project.</title>
        <authorList>
            <person name="Moskal W."/>
            <person name="Chan A."/>
            <person name="Cheung F."/>
            <person name="Xiao Y."/>
            <person name="Town C.D."/>
        </authorList>
    </citation>
    <scope>NUCLEOTIDE SEQUENCE</scope>
</reference>
<accession>B7FGI6</accession>
<dbReference type="ExpressionAtlas" id="B7FGI6">
    <property type="expression patterns" value="differential"/>
</dbReference>
<dbReference type="EMBL" id="BT051201">
    <property type="protein sequence ID" value="ACJ83865.1"/>
    <property type="molecule type" value="mRNA"/>
</dbReference>
<dbReference type="EMBL" id="CM001217">
    <property type="protein sequence ID" value="AES61411.1"/>
    <property type="molecule type" value="Genomic_DNA"/>
</dbReference>
<dbReference type="PANTHER" id="PTHR33565:SF1">
    <property type="entry name" value="DORMANCY-ASSOCIATED PROTEIN HOMOLOG 3"/>
    <property type="match status" value="1"/>
</dbReference>
<dbReference type="PaxDb" id="3880-AES61411"/>
<dbReference type="STRING" id="3880.B7FGI6"/>
<dbReference type="EMBL" id="BT148984">
    <property type="protein sequence ID" value="AFK48778.1"/>
    <property type="molecule type" value="mRNA"/>
</dbReference>
<reference evidence="6" key="5">
    <citation type="submission" date="2015-04" db="UniProtKB">
        <authorList>
            <consortium name="EnsemblPlants"/>
        </authorList>
    </citation>
    <scope>IDENTIFICATION</scope>
    <source>
        <strain evidence="6">cv. Jemalong A17</strain>
    </source>
</reference>
<sequence>MSILDHLWDDTVAGPRPENGLGKLRKHPTFPTRSISDKESGEGGNVRSYSGDSPEDAMKVTRSIMIMKPAGYQSNGSAPASPAGSTPPVSPFSGKELENPFVFEEGQHQMRTRRRRQAQTDQALLLLSMCEK</sequence>
<feature type="region of interest" description="Disordered" evidence="2">
    <location>
        <begin position="1"/>
        <end position="100"/>
    </location>
</feature>
<gene>
    <name evidence="6" type="primary">11415669</name>
    <name evidence="4" type="ordered locus">MTR_1g083440</name>
</gene>
<dbReference type="AlphaFoldDB" id="B7FGI6"/>
<dbReference type="Proteomes" id="UP000002051">
    <property type="component" value="Unassembled WGS sequence"/>
</dbReference>
<evidence type="ECO:0000313" key="6">
    <source>
        <dbReference type="EnsemblPlants" id="AES61411"/>
    </source>
</evidence>